<accession>F4PFW9</accession>
<protein>
    <recommendedName>
        <fullName evidence="8">Enoyl reductase (ER) domain-containing protein</fullName>
    </recommendedName>
</protein>
<dbReference type="PROSITE" id="PS00059">
    <property type="entry name" value="ADH_ZINC"/>
    <property type="match status" value="1"/>
</dbReference>
<dbReference type="PANTHER" id="PTHR43161">
    <property type="entry name" value="SORBITOL DEHYDROGENASE"/>
    <property type="match status" value="1"/>
</dbReference>
<evidence type="ECO:0000256" key="1">
    <source>
        <dbReference type="ARBA" id="ARBA00001947"/>
    </source>
</evidence>
<dbReference type="InterPro" id="IPR002328">
    <property type="entry name" value="ADH_Zn_CS"/>
</dbReference>
<dbReference type="SUPFAM" id="SSF50129">
    <property type="entry name" value="GroES-like"/>
    <property type="match status" value="1"/>
</dbReference>
<dbReference type="Pfam" id="PF00107">
    <property type="entry name" value="ADH_zinc_N"/>
    <property type="match status" value="1"/>
</dbReference>
<organism evidence="9 10">
    <name type="scientific">Batrachochytrium dendrobatidis (strain JAM81 / FGSC 10211)</name>
    <name type="common">Frog chytrid fungus</name>
    <dbReference type="NCBI Taxonomy" id="684364"/>
    <lineage>
        <taxon>Eukaryota</taxon>
        <taxon>Fungi</taxon>
        <taxon>Fungi incertae sedis</taxon>
        <taxon>Chytridiomycota</taxon>
        <taxon>Chytridiomycota incertae sedis</taxon>
        <taxon>Chytridiomycetes</taxon>
        <taxon>Rhizophydiales</taxon>
        <taxon>Rhizophydiales incertae sedis</taxon>
        <taxon>Batrachochytrium</taxon>
    </lineage>
</organism>
<comment type="cofactor">
    <cofactor evidence="1 7">
        <name>Zn(2+)</name>
        <dbReference type="ChEBI" id="CHEBI:29105"/>
    </cofactor>
</comment>
<evidence type="ECO:0000256" key="4">
    <source>
        <dbReference type="ARBA" id="ARBA00022833"/>
    </source>
</evidence>
<evidence type="ECO:0000256" key="5">
    <source>
        <dbReference type="ARBA" id="ARBA00023002"/>
    </source>
</evidence>
<dbReference type="EMBL" id="GL882973">
    <property type="protein sequence ID" value="EGF75876.1"/>
    <property type="molecule type" value="Genomic_DNA"/>
</dbReference>
<dbReference type="GO" id="GO:0034079">
    <property type="term" value="P:butanediol biosynthetic process"/>
    <property type="evidence" value="ECO:0000318"/>
    <property type="project" value="GO_Central"/>
</dbReference>
<dbReference type="Proteomes" id="UP000007241">
    <property type="component" value="Unassembled WGS sequence"/>
</dbReference>
<dbReference type="FunFam" id="3.40.50.720:FF:000068">
    <property type="entry name" value="Sorbitol dehydrogenase"/>
    <property type="match status" value="1"/>
</dbReference>
<keyword evidence="5" id="KW-0560">Oxidoreductase</keyword>
<comment type="similarity">
    <text evidence="2 7">Belongs to the zinc-containing alcohol dehydrogenase family.</text>
</comment>
<dbReference type="InterPro" id="IPR011032">
    <property type="entry name" value="GroES-like_sf"/>
</dbReference>
<dbReference type="InterPro" id="IPR036291">
    <property type="entry name" value="NAD(P)-bd_dom_sf"/>
</dbReference>
<dbReference type="GO" id="GO:0008270">
    <property type="term" value="F:zinc ion binding"/>
    <property type="evidence" value="ECO:0007669"/>
    <property type="project" value="InterPro"/>
</dbReference>
<evidence type="ECO:0000313" key="9">
    <source>
        <dbReference type="EMBL" id="EGF75876.1"/>
    </source>
</evidence>
<evidence type="ECO:0000256" key="2">
    <source>
        <dbReference type="ARBA" id="ARBA00008072"/>
    </source>
</evidence>
<sequence>MKAAIIYGEKDVRIEDVEVAEVTEGKVKVKVAWTGICGSDLHAYHHGLALAYEDHPISKRKVPLVLGHEFSGTVTEIGEGVTNVSIGDNVAIEPILYCGACEYCRKGDYNLCEVSNVGFLGLSDDGGFAEFAVADAKHFHKLPETMSLEEGALVEPTAVAFHAVRNSGLKVGESAAIFGAGPIGLLLLLCAKAAGAAETFVVDISQERLEKAKELGATHVINPMEENAEEKIMAITGKGVEVAFEAAGAQLTFTSALAALKKKGTLLVVAGFSKEVSIDPNALLFKEAKIEFSLAYANDFPTVIKSIAEGKLNVKKVITRQIKLDDLVNDGLELLTEDKSQAKILVSPN</sequence>
<dbReference type="InterPro" id="IPR013154">
    <property type="entry name" value="ADH-like_N"/>
</dbReference>
<dbReference type="CDD" id="cd08233">
    <property type="entry name" value="butanediol_DH_like"/>
    <property type="match status" value="1"/>
</dbReference>
<reference evidence="9 10" key="1">
    <citation type="submission" date="2009-12" db="EMBL/GenBank/DDBJ databases">
        <title>The draft genome of Batrachochytrium dendrobatidis.</title>
        <authorList>
            <consortium name="US DOE Joint Genome Institute (JGI-PGF)"/>
            <person name="Kuo A."/>
            <person name="Salamov A."/>
            <person name="Schmutz J."/>
            <person name="Lucas S."/>
            <person name="Pitluck S."/>
            <person name="Rosenblum E."/>
            <person name="Stajich J."/>
            <person name="Eisen M."/>
            <person name="Grigoriev I.V."/>
        </authorList>
    </citation>
    <scope>NUCLEOTIDE SEQUENCE [LARGE SCALE GENOMIC DNA]</scope>
    <source>
        <strain evidence="10">JAM81 / FGSC 10211</strain>
    </source>
</reference>
<dbReference type="Pfam" id="PF08240">
    <property type="entry name" value="ADH_N"/>
    <property type="match status" value="1"/>
</dbReference>
<evidence type="ECO:0000256" key="6">
    <source>
        <dbReference type="ARBA" id="ARBA00023027"/>
    </source>
</evidence>
<dbReference type="GO" id="GO:0000721">
    <property type="term" value="F:(R,R)-butanediol dehydrogenase activity"/>
    <property type="evidence" value="ECO:0000318"/>
    <property type="project" value="GO_Central"/>
</dbReference>
<dbReference type="Gene3D" id="3.40.50.720">
    <property type="entry name" value="NAD(P)-binding Rossmann-like Domain"/>
    <property type="match status" value="1"/>
</dbReference>
<keyword evidence="10" id="KW-1185">Reference proteome</keyword>
<dbReference type="STRING" id="684364.F4PFW9"/>
<evidence type="ECO:0000256" key="7">
    <source>
        <dbReference type="RuleBase" id="RU361277"/>
    </source>
</evidence>
<evidence type="ECO:0000256" key="3">
    <source>
        <dbReference type="ARBA" id="ARBA00022723"/>
    </source>
</evidence>
<dbReference type="HOGENOM" id="CLU_026673_11_0_1"/>
<feature type="domain" description="Enoyl reductase (ER)" evidence="8">
    <location>
        <begin position="8"/>
        <end position="346"/>
    </location>
</feature>
<name>F4PFW9_BATDJ</name>
<keyword evidence="6" id="KW-0520">NAD</keyword>
<proteinExistence type="inferred from homology"/>
<dbReference type="SMART" id="SM00829">
    <property type="entry name" value="PKS_ER"/>
    <property type="match status" value="1"/>
</dbReference>
<gene>
    <name evidence="9" type="ORF">BATDEDRAFT_15167</name>
</gene>
<dbReference type="AlphaFoldDB" id="F4PFW9"/>
<keyword evidence="4 7" id="KW-0862">Zinc</keyword>
<dbReference type="SUPFAM" id="SSF51735">
    <property type="entry name" value="NAD(P)-binding Rossmann-fold domains"/>
    <property type="match status" value="1"/>
</dbReference>
<dbReference type="OrthoDB" id="2148442at2759"/>
<dbReference type="PANTHER" id="PTHR43161:SF23">
    <property type="entry name" value="(R,R)-BUTANEDIOL DEHYDROGENASE-RELATED"/>
    <property type="match status" value="1"/>
</dbReference>
<keyword evidence="3 7" id="KW-0479">Metal-binding</keyword>
<dbReference type="OMA" id="VIIGHEY"/>
<evidence type="ECO:0000259" key="8">
    <source>
        <dbReference type="SMART" id="SM00829"/>
    </source>
</evidence>
<dbReference type="InterPro" id="IPR013149">
    <property type="entry name" value="ADH-like_C"/>
</dbReference>
<dbReference type="FunCoup" id="F4PFW9">
    <property type="interactions" value="90"/>
</dbReference>
<evidence type="ECO:0000313" key="10">
    <source>
        <dbReference type="Proteomes" id="UP000007241"/>
    </source>
</evidence>
<dbReference type="Gene3D" id="3.90.180.10">
    <property type="entry name" value="Medium-chain alcohol dehydrogenases, catalytic domain"/>
    <property type="match status" value="1"/>
</dbReference>
<dbReference type="InterPro" id="IPR020843">
    <property type="entry name" value="ER"/>
</dbReference>
<dbReference type="InParanoid" id="F4PFW9"/>